<comment type="caution">
    <text evidence="2">The sequence shown here is derived from an EMBL/GenBank/DDBJ whole genome shotgun (WGS) entry which is preliminary data.</text>
</comment>
<keyword evidence="3" id="KW-1185">Reference proteome</keyword>
<dbReference type="PANTHER" id="PTHR43649:SF30">
    <property type="entry name" value="ABC TRANSPORTER SUBSTRATE-BINDING PROTEIN"/>
    <property type="match status" value="1"/>
</dbReference>
<dbReference type="Pfam" id="PF01547">
    <property type="entry name" value="SBP_bac_1"/>
    <property type="match status" value="1"/>
</dbReference>
<dbReference type="Proteomes" id="UP000287188">
    <property type="component" value="Unassembled WGS sequence"/>
</dbReference>
<evidence type="ECO:0000313" key="3">
    <source>
        <dbReference type="Proteomes" id="UP000287188"/>
    </source>
</evidence>
<proteinExistence type="predicted"/>
<evidence type="ECO:0000256" key="1">
    <source>
        <dbReference type="SAM" id="SignalP"/>
    </source>
</evidence>
<protein>
    <recommendedName>
        <fullName evidence="4">ABC transporter substrate-binding protein</fullName>
    </recommendedName>
</protein>
<dbReference type="InterPro" id="IPR050490">
    <property type="entry name" value="Bact_solute-bd_prot1"/>
</dbReference>
<evidence type="ECO:0008006" key="4">
    <source>
        <dbReference type="Google" id="ProtNLM"/>
    </source>
</evidence>
<accession>A0A402ABI3</accession>
<dbReference type="EMBL" id="BIFS01000001">
    <property type="protein sequence ID" value="GCE16458.1"/>
    <property type="molecule type" value="Genomic_DNA"/>
</dbReference>
<feature type="signal peptide" evidence="1">
    <location>
        <begin position="1"/>
        <end position="19"/>
    </location>
</feature>
<dbReference type="AlphaFoldDB" id="A0A402ABI3"/>
<dbReference type="SUPFAM" id="SSF53850">
    <property type="entry name" value="Periplasmic binding protein-like II"/>
    <property type="match status" value="1"/>
</dbReference>
<organism evidence="2 3">
    <name type="scientific">Dictyobacter kobayashii</name>
    <dbReference type="NCBI Taxonomy" id="2014872"/>
    <lineage>
        <taxon>Bacteria</taxon>
        <taxon>Bacillati</taxon>
        <taxon>Chloroflexota</taxon>
        <taxon>Ktedonobacteria</taxon>
        <taxon>Ktedonobacterales</taxon>
        <taxon>Dictyobacteraceae</taxon>
        <taxon>Dictyobacter</taxon>
    </lineage>
</organism>
<dbReference type="InterPro" id="IPR006059">
    <property type="entry name" value="SBP"/>
</dbReference>
<reference evidence="3" key="1">
    <citation type="submission" date="2018-12" db="EMBL/GenBank/DDBJ databases">
        <title>Tengunoibacter tsumagoiensis gen. nov., sp. nov., Dictyobacter kobayashii sp. nov., D. alpinus sp. nov., and D. joshuensis sp. nov. and description of Dictyobacteraceae fam. nov. within the order Ktedonobacterales isolated from Tengu-no-mugimeshi.</title>
        <authorList>
            <person name="Wang C.M."/>
            <person name="Zheng Y."/>
            <person name="Sakai Y."/>
            <person name="Toyoda A."/>
            <person name="Minakuchi Y."/>
            <person name="Abe K."/>
            <person name="Yokota A."/>
            <person name="Yabe S."/>
        </authorList>
    </citation>
    <scope>NUCLEOTIDE SEQUENCE [LARGE SCALE GENOMIC DNA]</scope>
    <source>
        <strain evidence="3">Uno11</strain>
    </source>
</reference>
<keyword evidence="1" id="KW-0732">Signal</keyword>
<sequence>MWLACFCALVPLLSSCGQGTTTSSSGDSTTLSILHITGKATPSGALFQKILHDFETQNHVTINQTIAASDATQVYETSLLAHKEADVVMVNLADKATEWSKEGATIDVKDLAQQWGITPQLQPQAIKEWTQNGKLAAFPYNGFKWPVWYNMSLLNSVGVAKAPTTFDEFLADGTKLKNAGKGGFVVGGNDWSGYTFFVQVMESYMSDSDIATVLQNGTYCSNPDAMKGINLFIKLRNSDVFVKDVAGLNADQMNSQFYTGGASMMSAGSWAFAGASKDLTKNIYLGGLPVPSDSPYSKPTAYQGYTSMGIWISPNGQKKPGSGTQVCSIHVLTQSYW</sequence>
<evidence type="ECO:0000313" key="2">
    <source>
        <dbReference type="EMBL" id="GCE16458.1"/>
    </source>
</evidence>
<gene>
    <name evidence="2" type="ORF">KDK_02580</name>
</gene>
<dbReference type="PANTHER" id="PTHR43649">
    <property type="entry name" value="ARABINOSE-BINDING PROTEIN-RELATED"/>
    <property type="match status" value="1"/>
</dbReference>
<dbReference type="Gene3D" id="3.40.190.10">
    <property type="entry name" value="Periplasmic binding protein-like II"/>
    <property type="match status" value="2"/>
</dbReference>
<feature type="chain" id="PRO_5019014478" description="ABC transporter substrate-binding protein" evidence="1">
    <location>
        <begin position="20"/>
        <end position="337"/>
    </location>
</feature>
<name>A0A402ABI3_9CHLR</name>